<dbReference type="Gene3D" id="3.40.50.150">
    <property type="entry name" value="Vaccinia Virus protein VP39"/>
    <property type="match status" value="1"/>
</dbReference>
<sequence>MKMDSIQNKQLHLFDTFTGMPAIANEDPSHIKKGALGDVSLDAVKDYLRIFPFIVFHPGLISETLKEIKDGRFAFVHIDVDLYQTTKDCCNFFYDRMIKGGIMVFDDYGFPCFKFAEKQAVDEFFTDEPESPISLHTGQCIVIKL</sequence>
<name>X1PM39_9ZZZZ</name>
<protein>
    <recommendedName>
        <fullName evidence="2">Methyltransferase</fullName>
    </recommendedName>
</protein>
<gene>
    <name evidence="1" type="ORF">S06H3_52341</name>
</gene>
<dbReference type="InterPro" id="IPR029063">
    <property type="entry name" value="SAM-dependent_MTases_sf"/>
</dbReference>
<reference evidence="1" key="1">
    <citation type="journal article" date="2014" name="Front. Microbiol.">
        <title>High frequency of phylogenetically diverse reductive dehalogenase-homologous genes in deep subseafloor sedimentary metagenomes.</title>
        <authorList>
            <person name="Kawai M."/>
            <person name="Futagami T."/>
            <person name="Toyoda A."/>
            <person name="Takaki Y."/>
            <person name="Nishi S."/>
            <person name="Hori S."/>
            <person name="Arai W."/>
            <person name="Tsubouchi T."/>
            <person name="Morono Y."/>
            <person name="Uchiyama I."/>
            <person name="Ito T."/>
            <person name="Fujiyama A."/>
            <person name="Inagaki F."/>
            <person name="Takami H."/>
        </authorList>
    </citation>
    <scope>NUCLEOTIDE SEQUENCE</scope>
    <source>
        <strain evidence="1">Expedition CK06-06</strain>
    </source>
</reference>
<proteinExistence type="predicted"/>
<dbReference type="PANTHER" id="PTHR40036">
    <property type="entry name" value="MACROCIN O-METHYLTRANSFERASE"/>
    <property type="match status" value="1"/>
</dbReference>
<dbReference type="InterPro" id="IPR008884">
    <property type="entry name" value="TylF_MeTrfase"/>
</dbReference>
<dbReference type="SUPFAM" id="SSF53335">
    <property type="entry name" value="S-adenosyl-L-methionine-dependent methyltransferases"/>
    <property type="match status" value="1"/>
</dbReference>
<evidence type="ECO:0000313" key="1">
    <source>
        <dbReference type="EMBL" id="GAI43581.1"/>
    </source>
</evidence>
<accession>X1PM39</accession>
<comment type="caution">
    <text evidence="1">The sequence shown here is derived from an EMBL/GenBank/DDBJ whole genome shotgun (WGS) entry which is preliminary data.</text>
</comment>
<dbReference type="EMBL" id="BARV01033284">
    <property type="protein sequence ID" value="GAI43581.1"/>
    <property type="molecule type" value="Genomic_DNA"/>
</dbReference>
<dbReference type="PANTHER" id="PTHR40036:SF1">
    <property type="entry name" value="MACROCIN O-METHYLTRANSFERASE"/>
    <property type="match status" value="1"/>
</dbReference>
<evidence type="ECO:0008006" key="2">
    <source>
        <dbReference type="Google" id="ProtNLM"/>
    </source>
</evidence>
<organism evidence="1">
    <name type="scientific">marine sediment metagenome</name>
    <dbReference type="NCBI Taxonomy" id="412755"/>
    <lineage>
        <taxon>unclassified sequences</taxon>
        <taxon>metagenomes</taxon>
        <taxon>ecological metagenomes</taxon>
    </lineage>
</organism>
<dbReference type="Pfam" id="PF05711">
    <property type="entry name" value="TylF"/>
    <property type="match status" value="1"/>
</dbReference>
<dbReference type="AlphaFoldDB" id="X1PM39"/>